<proteinExistence type="predicted"/>
<feature type="binding site" evidence="2">
    <location>
        <position position="8"/>
    </location>
    <ligand>
        <name>Fe cation</name>
        <dbReference type="ChEBI" id="CHEBI:24875"/>
        <label>1</label>
    </ligand>
</feature>
<feature type="active site" description="Proton donor" evidence="1">
    <location>
        <position position="68"/>
    </location>
</feature>
<dbReference type="InterPro" id="IPR005235">
    <property type="entry name" value="YmdB-like"/>
</dbReference>
<dbReference type="PANTHER" id="PTHR36303:SF1">
    <property type="entry name" value="2',3'-CYCLIC-NUCLEOTIDE 2'-PHOSPHODIESTERASE"/>
    <property type="match status" value="1"/>
</dbReference>
<feature type="binding site" evidence="2">
    <location>
        <position position="39"/>
    </location>
    <ligand>
        <name>Fe cation</name>
        <dbReference type="ChEBI" id="CHEBI:24875"/>
        <label>2</label>
    </ligand>
</feature>
<dbReference type="GO" id="GO:0046872">
    <property type="term" value="F:metal ion binding"/>
    <property type="evidence" value="ECO:0007669"/>
    <property type="project" value="UniProtKB-KW"/>
</dbReference>
<keyword evidence="2" id="KW-0479">Metal-binding</keyword>
<sequence length="275" mass="30009">MKILFLGDIFGRPGRDGVTSVLPELKKKYSPDVIGANVENLAHGRGITNESINDIMNGGVDFFTSGNHVWEGGDSKELLLKEGLPLVRPANYPPGAYGKGFCIVNVGTRKLLVINLMGRVFMRVQIDCPFRKADEILLRYGITDVALESSIAEITEGEIDAIFVDFHAEATSEKKVLGFYLDGRVSCMAGTHTHVPTGDEQILVNGTGYITDAGMCGVTDSSIGLDKHAMMREMVTQVPQKKEVAEGRVEIGGVLFDIGKEGKCRKVTRIREFVD</sequence>
<evidence type="ECO:0000313" key="3">
    <source>
        <dbReference type="EMBL" id="OGZ57747.1"/>
    </source>
</evidence>
<accession>A0A1G2H5J9</accession>
<dbReference type="Pfam" id="PF13277">
    <property type="entry name" value="YmdB"/>
    <property type="match status" value="1"/>
</dbReference>
<evidence type="ECO:0000256" key="1">
    <source>
        <dbReference type="PIRSR" id="PIRSR004789-50"/>
    </source>
</evidence>
<gene>
    <name evidence="3" type="ORF">A2827_00820</name>
</gene>
<feature type="binding site" evidence="2">
    <location>
        <position position="67"/>
    </location>
    <ligand>
        <name>Fe cation</name>
        <dbReference type="ChEBI" id="CHEBI:24875"/>
        <label>2</label>
    </ligand>
</feature>
<feature type="binding site" evidence="2">
    <location>
        <position position="192"/>
    </location>
    <ligand>
        <name>Fe cation</name>
        <dbReference type="ChEBI" id="CHEBI:24875"/>
        <label>2</label>
    </ligand>
</feature>
<dbReference type="EMBL" id="MHOD01000023">
    <property type="protein sequence ID" value="OGZ57747.1"/>
    <property type="molecule type" value="Genomic_DNA"/>
</dbReference>
<feature type="binding site" evidence="2">
    <location>
        <position position="39"/>
    </location>
    <ligand>
        <name>Fe cation</name>
        <dbReference type="ChEBI" id="CHEBI:24875"/>
        <label>1</label>
    </ligand>
</feature>
<evidence type="ECO:0000313" key="4">
    <source>
        <dbReference type="Proteomes" id="UP000177932"/>
    </source>
</evidence>
<comment type="caution">
    <text evidence="3">The sequence shown here is derived from an EMBL/GenBank/DDBJ whole genome shotgun (WGS) entry which is preliminary data.</text>
</comment>
<dbReference type="AlphaFoldDB" id="A0A1G2H5J9"/>
<feature type="binding site" evidence="2">
    <location>
        <position position="194"/>
    </location>
    <ligand>
        <name>Fe cation</name>
        <dbReference type="ChEBI" id="CHEBI:24875"/>
        <label>1</label>
    </ligand>
</feature>
<dbReference type="SUPFAM" id="SSF56300">
    <property type="entry name" value="Metallo-dependent phosphatases"/>
    <property type="match status" value="1"/>
</dbReference>
<dbReference type="PANTHER" id="PTHR36303">
    <property type="entry name" value="2',3'-CYCLIC-NUCLEOTIDE 2'-PHOSPHODIESTERASE"/>
    <property type="match status" value="1"/>
</dbReference>
<evidence type="ECO:0008006" key="5">
    <source>
        <dbReference type="Google" id="ProtNLM"/>
    </source>
</evidence>
<evidence type="ECO:0000256" key="2">
    <source>
        <dbReference type="PIRSR" id="PIRSR004789-51"/>
    </source>
</evidence>
<feature type="binding site" evidence="2">
    <location>
        <position position="167"/>
    </location>
    <ligand>
        <name>Fe cation</name>
        <dbReference type="ChEBI" id="CHEBI:24875"/>
        <label>2</label>
    </ligand>
</feature>
<reference evidence="3 4" key="1">
    <citation type="journal article" date="2016" name="Nat. Commun.">
        <title>Thousands of microbial genomes shed light on interconnected biogeochemical processes in an aquifer system.</title>
        <authorList>
            <person name="Anantharaman K."/>
            <person name="Brown C.T."/>
            <person name="Hug L.A."/>
            <person name="Sharon I."/>
            <person name="Castelle C.J."/>
            <person name="Probst A.J."/>
            <person name="Thomas B.C."/>
            <person name="Singh A."/>
            <person name="Wilkins M.J."/>
            <person name="Karaoz U."/>
            <person name="Brodie E.L."/>
            <person name="Williams K.H."/>
            <person name="Hubbard S.S."/>
            <person name="Banfield J.F."/>
        </authorList>
    </citation>
    <scope>NUCLEOTIDE SEQUENCE [LARGE SCALE GENOMIC DNA]</scope>
</reference>
<dbReference type="InterPro" id="IPR029052">
    <property type="entry name" value="Metallo-depent_PP-like"/>
</dbReference>
<dbReference type="PIRSF" id="PIRSF004789">
    <property type="entry name" value="DR1281"/>
    <property type="match status" value="1"/>
</dbReference>
<dbReference type="Proteomes" id="UP000177932">
    <property type="component" value="Unassembled WGS sequence"/>
</dbReference>
<organism evidence="3 4">
    <name type="scientific">Candidatus Spechtbacteria bacterium RIFCSPHIGHO2_01_FULL_43_30</name>
    <dbReference type="NCBI Taxonomy" id="1802158"/>
    <lineage>
        <taxon>Bacteria</taxon>
        <taxon>Candidatus Spechtiibacteriota</taxon>
    </lineage>
</organism>
<protein>
    <recommendedName>
        <fullName evidence="5">Metallophosphoesterase</fullName>
    </recommendedName>
</protein>
<dbReference type="STRING" id="1802158.A2827_00820"/>
<dbReference type="GO" id="GO:0004113">
    <property type="term" value="F:2',3'-cyclic-nucleotide 3'-phosphodiesterase activity"/>
    <property type="evidence" value="ECO:0007669"/>
    <property type="project" value="TreeGrafter"/>
</dbReference>
<feature type="binding site" evidence="2">
    <location>
        <position position="40"/>
    </location>
    <ligand>
        <name>Fe cation</name>
        <dbReference type="ChEBI" id="CHEBI:24875"/>
        <label>1</label>
    </ligand>
</feature>
<dbReference type="Gene3D" id="3.60.21.10">
    <property type="match status" value="1"/>
</dbReference>
<name>A0A1G2H5J9_9BACT</name>